<accession>E4XGE7</accession>
<feature type="region of interest" description="Disordered" evidence="1">
    <location>
        <begin position="1"/>
        <end position="21"/>
    </location>
</feature>
<evidence type="ECO:0000313" key="3">
    <source>
        <dbReference type="Proteomes" id="UP000001307"/>
    </source>
</evidence>
<dbReference type="Pfam" id="PF15000">
    <property type="entry name" value="TUSC2"/>
    <property type="match status" value="1"/>
</dbReference>
<dbReference type="InParanoid" id="E4XGE7"/>
<proteinExistence type="predicted"/>
<dbReference type="InterPro" id="IPR029393">
    <property type="entry name" value="FUS1"/>
</dbReference>
<reference evidence="2" key="1">
    <citation type="journal article" date="2010" name="Science">
        <title>Plasticity of animal genome architecture unmasked by rapid evolution of a pelagic tunicate.</title>
        <authorList>
            <person name="Denoeud F."/>
            <person name="Henriet S."/>
            <person name="Mungpakdee S."/>
            <person name="Aury J.M."/>
            <person name="Da Silva C."/>
            <person name="Brinkmann H."/>
            <person name="Mikhaleva J."/>
            <person name="Olsen L.C."/>
            <person name="Jubin C."/>
            <person name="Canestro C."/>
            <person name="Bouquet J.M."/>
            <person name="Danks G."/>
            <person name="Poulain J."/>
            <person name="Campsteijn C."/>
            <person name="Adamski M."/>
            <person name="Cross I."/>
            <person name="Yadetie F."/>
            <person name="Muffato M."/>
            <person name="Louis A."/>
            <person name="Butcher S."/>
            <person name="Tsagkogeorga G."/>
            <person name="Konrad A."/>
            <person name="Singh S."/>
            <person name="Jensen M.F."/>
            <person name="Cong E.H."/>
            <person name="Eikeseth-Otteraa H."/>
            <person name="Noel B."/>
            <person name="Anthouard V."/>
            <person name="Porcel B.M."/>
            <person name="Kachouri-Lafond R."/>
            <person name="Nishino A."/>
            <person name="Ugolini M."/>
            <person name="Chourrout P."/>
            <person name="Nishida H."/>
            <person name="Aasland R."/>
            <person name="Huzurbazar S."/>
            <person name="Westhof E."/>
            <person name="Delsuc F."/>
            <person name="Lehrach H."/>
            <person name="Reinhardt R."/>
            <person name="Weissenbach J."/>
            <person name="Roy S.W."/>
            <person name="Artiguenave F."/>
            <person name="Postlethwait J.H."/>
            <person name="Manak J.R."/>
            <person name="Thompson E.M."/>
            <person name="Jaillon O."/>
            <person name="Du Pasquier L."/>
            <person name="Boudinot P."/>
            <person name="Liberles D.A."/>
            <person name="Volff J.N."/>
            <person name="Philippe H."/>
            <person name="Lenhard B."/>
            <person name="Roest Crollius H."/>
            <person name="Wincker P."/>
            <person name="Chourrout D."/>
        </authorList>
    </citation>
    <scope>NUCLEOTIDE SEQUENCE [LARGE SCALE GENOMIC DNA]</scope>
</reference>
<dbReference type="OrthoDB" id="10309905at2759"/>
<dbReference type="Proteomes" id="UP000001307">
    <property type="component" value="Unassembled WGS sequence"/>
</dbReference>
<gene>
    <name evidence="2" type="ORF">GSOID_T00010556001</name>
</gene>
<organism evidence="2">
    <name type="scientific">Oikopleura dioica</name>
    <name type="common">Tunicate</name>
    <dbReference type="NCBI Taxonomy" id="34765"/>
    <lineage>
        <taxon>Eukaryota</taxon>
        <taxon>Metazoa</taxon>
        <taxon>Chordata</taxon>
        <taxon>Tunicata</taxon>
        <taxon>Appendicularia</taxon>
        <taxon>Copelata</taxon>
        <taxon>Oikopleuridae</taxon>
        <taxon>Oikopleura</taxon>
    </lineage>
</organism>
<keyword evidence="3" id="KW-1185">Reference proteome</keyword>
<dbReference type="EMBL" id="FN653047">
    <property type="protein sequence ID" value="CBY09745.1"/>
    <property type="molecule type" value="Genomic_DNA"/>
</dbReference>
<evidence type="ECO:0000313" key="2">
    <source>
        <dbReference type="EMBL" id="CBY09745.1"/>
    </source>
</evidence>
<protein>
    <submittedName>
        <fullName evidence="2">Uncharacterized protein</fullName>
    </submittedName>
</protein>
<evidence type="ECO:0000256" key="1">
    <source>
        <dbReference type="SAM" id="MobiDB-lite"/>
    </source>
</evidence>
<feature type="compositionally biased region" description="Basic and acidic residues" evidence="1">
    <location>
        <begin position="7"/>
        <end position="17"/>
    </location>
</feature>
<name>E4XGE7_OIKDI</name>
<sequence length="123" mass="14345">MGGYFSKKGETKEEFGTHSHQIKVPTERRTVYRPEIFVDFYNSNLFKDADGSEANEFFVQAGSGNTYKVKRSRLKPVGLKEYAWPMLALSCPMVVCDEESINLYLKRKFNFVDRYPSDYIFDK</sequence>
<dbReference type="AlphaFoldDB" id="E4XGE7"/>